<sequence length="130" mass="15351">MAAELTEKIDAMITKSSYRDICKYVYAARLYIELSHERLQVQDVKQSLVKHFKSKEHAIVFEKKNYIIYNGTDNEVYQEILRLFNYVGNDIFFLTDQKTAIQDPFRPINNTQISTTIGSPRNYKSKYRKP</sequence>
<dbReference type="Proteomes" id="UP000789920">
    <property type="component" value="Unassembled WGS sequence"/>
</dbReference>
<accession>A0ACA9SWT4</accession>
<evidence type="ECO:0000313" key="1">
    <source>
        <dbReference type="EMBL" id="CAG8850837.1"/>
    </source>
</evidence>
<comment type="caution">
    <text evidence="1">The sequence shown here is derived from an EMBL/GenBank/DDBJ whole genome shotgun (WGS) entry which is preliminary data.</text>
</comment>
<keyword evidence="2" id="KW-1185">Reference proteome</keyword>
<dbReference type="EMBL" id="CAJVQC010172907">
    <property type="protein sequence ID" value="CAG8850837.1"/>
    <property type="molecule type" value="Genomic_DNA"/>
</dbReference>
<gene>
    <name evidence="1" type="ORF">RPERSI_LOCUS36284</name>
</gene>
<reference evidence="1" key="1">
    <citation type="submission" date="2021-06" db="EMBL/GenBank/DDBJ databases">
        <authorList>
            <person name="Kallberg Y."/>
            <person name="Tangrot J."/>
            <person name="Rosling A."/>
        </authorList>
    </citation>
    <scope>NUCLEOTIDE SEQUENCE</scope>
    <source>
        <strain evidence="1">MA461A</strain>
    </source>
</reference>
<protein>
    <submittedName>
        <fullName evidence="1">33259_t:CDS:1</fullName>
    </submittedName>
</protein>
<evidence type="ECO:0000313" key="2">
    <source>
        <dbReference type="Proteomes" id="UP000789920"/>
    </source>
</evidence>
<organism evidence="1 2">
    <name type="scientific">Racocetra persica</name>
    <dbReference type="NCBI Taxonomy" id="160502"/>
    <lineage>
        <taxon>Eukaryota</taxon>
        <taxon>Fungi</taxon>
        <taxon>Fungi incertae sedis</taxon>
        <taxon>Mucoromycota</taxon>
        <taxon>Glomeromycotina</taxon>
        <taxon>Glomeromycetes</taxon>
        <taxon>Diversisporales</taxon>
        <taxon>Gigasporaceae</taxon>
        <taxon>Racocetra</taxon>
    </lineage>
</organism>
<proteinExistence type="predicted"/>
<name>A0ACA9SWT4_9GLOM</name>
<feature type="non-terminal residue" evidence="1">
    <location>
        <position position="130"/>
    </location>
</feature>